<comment type="similarity">
    <text evidence="6">Belongs to the ABC-2 integral membrane protein family.</text>
</comment>
<organism evidence="8 9">
    <name type="scientific">Actinomadura alba</name>
    <dbReference type="NCBI Taxonomy" id="406431"/>
    <lineage>
        <taxon>Bacteria</taxon>
        <taxon>Bacillati</taxon>
        <taxon>Actinomycetota</taxon>
        <taxon>Actinomycetes</taxon>
        <taxon>Streptosporangiales</taxon>
        <taxon>Thermomonosporaceae</taxon>
        <taxon>Actinomadura</taxon>
    </lineage>
</organism>
<evidence type="ECO:0000256" key="6">
    <source>
        <dbReference type="RuleBase" id="RU361157"/>
    </source>
</evidence>
<feature type="transmembrane region" description="Helical" evidence="6">
    <location>
        <begin position="110"/>
        <end position="131"/>
    </location>
</feature>
<keyword evidence="6" id="KW-0813">Transport</keyword>
<dbReference type="Pfam" id="PF01061">
    <property type="entry name" value="ABC2_membrane"/>
    <property type="match status" value="1"/>
</dbReference>
<sequence length="263" mass="28583">MSLARWAVLDGWTIARRDLMHWVREPTRILGTLIFPIVFVVLFGYVFGSAMSVPGEGAYREFLMPGMFAQTMMFGIGTTMTAVIADTAAGVTDRFRSMPMAPSAVLTGRSLADIVNSVIDVAILVACGYVVGWRPHGGVAATLAAVGLLLLLRFACVWIGIYLGLVIPSVEASGAVWGLLFPFTMIANTFVAPSQMPNWLGVLAEWNPLSSTVAATRELFGNPGLEEGSWIAGHPVLMAVVWPSVLVVLFFLLSMRRYRRLSR</sequence>
<dbReference type="PROSITE" id="PS51012">
    <property type="entry name" value="ABC_TM2"/>
    <property type="match status" value="1"/>
</dbReference>
<dbReference type="PIRSF" id="PIRSF006648">
    <property type="entry name" value="DrrB"/>
    <property type="match status" value="1"/>
</dbReference>
<protein>
    <recommendedName>
        <fullName evidence="6">Transport permease protein</fullName>
    </recommendedName>
</protein>
<comment type="subcellular location">
    <subcellularLocation>
        <location evidence="6">Cell membrane</location>
        <topology evidence="6">Multi-pass membrane protein</topology>
    </subcellularLocation>
    <subcellularLocation>
        <location evidence="1">Membrane</location>
        <topology evidence="1">Multi-pass membrane protein</topology>
    </subcellularLocation>
</comment>
<evidence type="ECO:0000256" key="3">
    <source>
        <dbReference type="ARBA" id="ARBA00022989"/>
    </source>
</evidence>
<evidence type="ECO:0000256" key="1">
    <source>
        <dbReference type="ARBA" id="ARBA00004141"/>
    </source>
</evidence>
<dbReference type="InterPro" id="IPR000412">
    <property type="entry name" value="ABC_2_transport"/>
</dbReference>
<dbReference type="InterPro" id="IPR013525">
    <property type="entry name" value="ABC2_TM"/>
</dbReference>
<dbReference type="PANTHER" id="PTHR43229">
    <property type="entry name" value="NODULATION PROTEIN J"/>
    <property type="match status" value="1"/>
</dbReference>
<feature type="transmembrane region" description="Helical" evidence="6">
    <location>
        <begin position="143"/>
        <end position="167"/>
    </location>
</feature>
<dbReference type="PANTHER" id="PTHR43229:SF2">
    <property type="entry name" value="NODULATION PROTEIN J"/>
    <property type="match status" value="1"/>
</dbReference>
<dbReference type="InterPro" id="IPR051784">
    <property type="entry name" value="Nod_factor_ABC_transporter"/>
</dbReference>
<keyword evidence="9" id="KW-1185">Reference proteome</keyword>
<accession>A0ABR7LMK1</accession>
<keyword evidence="2 6" id="KW-0812">Transmembrane</keyword>
<evidence type="ECO:0000256" key="2">
    <source>
        <dbReference type="ARBA" id="ARBA00022692"/>
    </source>
</evidence>
<proteinExistence type="inferred from homology"/>
<evidence type="ECO:0000313" key="8">
    <source>
        <dbReference type="EMBL" id="MBC6466070.1"/>
    </source>
</evidence>
<keyword evidence="5" id="KW-0046">Antibiotic resistance</keyword>
<evidence type="ECO:0000259" key="7">
    <source>
        <dbReference type="PROSITE" id="PS51012"/>
    </source>
</evidence>
<dbReference type="EMBL" id="JABVEC010000006">
    <property type="protein sequence ID" value="MBC6466070.1"/>
    <property type="molecule type" value="Genomic_DNA"/>
</dbReference>
<keyword evidence="3 6" id="KW-1133">Transmembrane helix</keyword>
<keyword evidence="4 6" id="KW-0472">Membrane</keyword>
<dbReference type="Proteomes" id="UP000805614">
    <property type="component" value="Unassembled WGS sequence"/>
</dbReference>
<comment type="caution">
    <text evidence="8">The sequence shown here is derived from an EMBL/GenBank/DDBJ whole genome shotgun (WGS) entry which is preliminary data.</text>
</comment>
<keyword evidence="6" id="KW-1003">Cell membrane</keyword>
<evidence type="ECO:0000256" key="5">
    <source>
        <dbReference type="ARBA" id="ARBA00023251"/>
    </source>
</evidence>
<feature type="transmembrane region" description="Helical" evidence="6">
    <location>
        <begin position="67"/>
        <end position="89"/>
    </location>
</feature>
<evidence type="ECO:0000256" key="4">
    <source>
        <dbReference type="ARBA" id="ARBA00023136"/>
    </source>
</evidence>
<feature type="transmembrane region" description="Helical" evidence="6">
    <location>
        <begin position="29"/>
        <end position="47"/>
    </location>
</feature>
<evidence type="ECO:0000313" key="9">
    <source>
        <dbReference type="Proteomes" id="UP000805614"/>
    </source>
</evidence>
<feature type="domain" description="ABC transmembrane type-2" evidence="7">
    <location>
        <begin position="27"/>
        <end position="261"/>
    </location>
</feature>
<gene>
    <name evidence="8" type="ORF">HKK74_11240</name>
</gene>
<dbReference type="InterPro" id="IPR047817">
    <property type="entry name" value="ABC2_TM_bact-type"/>
</dbReference>
<feature type="transmembrane region" description="Helical" evidence="6">
    <location>
        <begin position="174"/>
        <end position="192"/>
    </location>
</feature>
<feature type="transmembrane region" description="Helical" evidence="6">
    <location>
        <begin position="230"/>
        <end position="253"/>
    </location>
</feature>
<reference evidence="8 9" key="1">
    <citation type="submission" date="2020-06" db="EMBL/GenBank/DDBJ databases">
        <title>Actinomadura xiongansis sp. nov., isolated from soil of Baiyangdian.</title>
        <authorList>
            <person name="Zhang X."/>
        </authorList>
    </citation>
    <scope>NUCLEOTIDE SEQUENCE [LARGE SCALE GENOMIC DNA]</scope>
    <source>
        <strain evidence="8 9">HBUM206468</strain>
    </source>
</reference>
<name>A0ABR7LMK1_9ACTN</name>